<organism evidence="1 2">
    <name type="scientific">Heterostelium pallidum (strain ATCC 26659 / Pp 5 / PN500)</name>
    <name type="common">Cellular slime mold</name>
    <name type="synonym">Polysphondylium pallidum</name>
    <dbReference type="NCBI Taxonomy" id="670386"/>
    <lineage>
        <taxon>Eukaryota</taxon>
        <taxon>Amoebozoa</taxon>
        <taxon>Evosea</taxon>
        <taxon>Eumycetozoa</taxon>
        <taxon>Dictyostelia</taxon>
        <taxon>Acytosteliales</taxon>
        <taxon>Acytosteliaceae</taxon>
        <taxon>Heterostelium</taxon>
    </lineage>
</organism>
<name>D3BE98_HETP5</name>
<protein>
    <submittedName>
        <fullName evidence="1">Uncharacterized protein</fullName>
    </submittedName>
</protein>
<proteinExistence type="predicted"/>
<evidence type="ECO:0000313" key="2">
    <source>
        <dbReference type="Proteomes" id="UP000001396"/>
    </source>
</evidence>
<dbReference type="InParanoid" id="D3BE98"/>
<comment type="caution">
    <text evidence="1">The sequence shown here is derived from an EMBL/GenBank/DDBJ whole genome shotgun (WGS) entry which is preliminary data.</text>
</comment>
<reference evidence="1 2" key="1">
    <citation type="journal article" date="2011" name="Genome Res.">
        <title>Phylogeny-wide analysis of social amoeba genomes highlights ancient origins for complex intercellular communication.</title>
        <authorList>
            <person name="Heidel A.J."/>
            <person name="Lawal H.M."/>
            <person name="Felder M."/>
            <person name="Schilde C."/>
            <person name="Helps N.R."/>
            <person name="Tunggal B."/>
            <person name="Rivero F."/>
            <person name="John U."/>
            <person name="Schleicher M."/>
            <person name="Eichinger L."/>
            <person name="Platzer M."/>
            <person name="Noegel A.A."/>
            <person name="Schaap P."/>
            <person name="Gloeckner G."/>
        </authorList>
    </citation>
    <scope>NUCLEOTIDE SEQUENCE [LARGE SCALE GENOMIC DNA]</scope>
    <source>
        <strain evidence="2">ATCC 26659 / Pp 5 / PN500</strain>
    </source>
</reference>
<gene>
    <name evidence="1" type="ORF">PPL_07054</name>
</gene>
<accession>D3BE98</accession>
<dbReference type="Proteomes" id="UP000001396">
    <property type="component" value="Unassembled WGS sequence"/>
</dbReference>
<dbReference type="EMBL" id="ADBJ01000031">
    <property type="protein sequence ID" value="EFA80229.1"/>
    <property type="molecule type" value="Genomic_DNA"/>
</dbReference>
<dbReference type="AlphaFoldDB" id="D3BE98"/>
<dbReference type="RefSeq" id="XP_020432349.1">
    <property type="nucleotide sequence ID" value="XM_020577901.1"/>
</dbReference>
<dbReference type="GeneID" id="31362535"/>
<keyword evidence="2" id="KW-1185">Reference proteome</keyword>
<evidence type="ECO:0000313" key="1">
    <source>
        <dbReference type="EMBL" id="EFA80229.1"/>
    </source>
</evidence>
<sequence length="78" mass="8724">MRSVSTRFYNSTLLSANMLAGSKCGSTFLLEIKSFSILELKKANKVSCLLDDVGDSYFSCWQIDIKGNKSITHTKDYC</sequence>